<dbReference type="EMBL" id="CP036282">
    <property type="protein sequence ID" value="QDL55213.1"/>
    <property type="molecule type" value="Genomic_DNA"/>
</dbReference>
<evidence type="ECO:0000256" key="1">
    <source>
        <dbReference type="ARBA" id="ARBA00004141"/>
    </source>
</evidence>
<dbReference type="InterPro" id="IPR059112">
    <property type="entry name" value="CysZ/EI24"/>
</dbReference>
<keyword evidence="4 5" id="KW-0472">Membrane</keyword>
<name>A0A515ERG3_9BURK</name>
<dbReference type="Proteomes" id="UP000317365">
    <property type="component" value="Chromosome"/>
</dbReference>
<organism evidence="6 7">
    <name type="scientific">Rhodoferax aquaticus</name>
    <dbReference type="NCBI Taxonomy" id="2527691"/>
    <lineage>
        <taxon>Bacteria</taxon>
        <taxon>Pseudomonadati</taxon>
        <taxon>Pseudomonadota</taxon>
        <taxon>Betaproteobacteria</taxon>
        <taxon>Burkholderiales</taxon>
        <taxon>Comamonadaceae</taxon>
        <taxon>Rhodoferax</taxon>
    </lineage>
</organism>
<dbReference type="Pfam" id="PF07264">
    <property type="entry name" value="EI24"/>
    <property type="match status" value="1"/>
</dbReference>
<evidence type="ECO:0000256" key="3">
    <source>
        <dbReference type="ARBA" id="ARBA00022989"/>
    </source>
</evidence>
<dbReference type="KEGG" id="rhg:EXZ61_14125"/>
<feature type="transmembrane region" description="Helical" evidence="5">
    <location>
        <begin position="153"/>
        <end position="172"/>
    </location>
</feature>
<keyword evidence="7" id="KW-1185">Reference proteome</keyword>
<reference evidence="7" key="1">
    <citation type="submission" date="2019-02" db="EMBL/GenBank/DDBJ databases">
        <title>Complete genome sequence of Rhodoferax sp. Gr-4.</title>
        <authorList>
            <person name="Jin L."/>
        </authorList>
    </citation>
    <scope>NUCLEOTIDE SEQUENCE [LARGE SCALE GENOMIC DNA]</scope>
    <source>
        <strain evidence="7">Gr-4</strain>
    </source>
</reference>
<keyword evidence="2 5" id="KW-0812">Transmembrane</keyword>
<feature type="transmembrane region" description="Helical" evidence="5">
    <location>
        <begin position="236"/>
        <end position="261"/>
    </location>
</feature>
<evidence type="ECO:0000313" key="6">
    <source>
        <dbReference type="EMBL" id="QDL55213.1"/>
    </source>
</evidence>
<keyword evidence="3 5" id="KW-1133">Transmembrane helix</keyword>
<dbReference type="AlphaFoldDB" id="A0A515ERG3"/>
<proteinExistence type="predicted"/>
<comment type="subcellular location">
    <subcellularLocation>
        <location evidence="1">Membrane</location>
        <topology evidence="1">Multi-pass membrane protein</topology>
    </subcellularLocation>
</comment>
<feature type="transmembrane region" description="Helical" evidence="5">
    <location>
        <begin position="125"/>
        <end position="147"/>
    </location>
</feature>
<dbReference type="RefSeq" id="WP_142812373.1">
    <property type="nucleotide sequence ID" value="NZ_CP036282.1"/>
</dbReference>
<feature type="transmembrane region" description="Helical" evidence="5">
    <location>
        <begin position="199"/>
        <end position="230"/>
    </location>
</feature>
<evidence type="ECO:0000256" key="4">
    <source>
        <dbReference type="ARBA" id="ARBA00023136"/>
    </source>
</evidence>
<gene>
    <name evidence="6" type="ORF">EXZ61_14125</name>
</gene>
<evidence type="ECO:0000313" key="7">
    <source>
        <dbReference type="Proteomes" id="UP000317365"/>
    </source>
</evidence>
<protein>
    <submittedName>
        <fullName evidence="6">EI24 domain-containing protein</fullName>
    </submittedName>
</protein>
<accession>A0A515ERG3</accession>
<reference evidence="7" key="2">
    <citation type="journal article" date="2020" name="Int. J. Syst. Evol. Microbiol.">
        <title>Genomic insights into a novel species Rhodoferax aquaticus sp. nov., isolated from freshwater.</title>
        <authorList>
            <person name="Li T."/>
            <person name="Zhuo Y."/>
            <person name="Jin C.Z."/>
            <person name="Wu X."/>
            <person name="Ko S.R."/>
            <person name="Jin F.J."/>
            <person name="Ahn C.Y."/>
            <person name="Oh H.M."/>
            <person name="Lee H.G."/>
            <person name="Jin L."/>
        </authorList>
    </citation>
    <scope>NUCLEOTIDE SEQUENCE [LARGE SCALE GENOMIC DNA]</scope>
    <source>
        <strain evidence="7">Gr-4</strain>
    </source>
</reference>
<evidence type="ECO:0000256" key="2">
    <source>
        <dbReference type="ARBA" id="ARBA00022692"/>
    </source>
</evidence>
<feature type="transmembrane region" description="Helical" evidence="5">
    <location>
        <begin position="78"/>
        <end position="104"/>
    </location>
</feature>
<evidence type="ECO:0000256" key="5">
    <source>
        <dbReference type="SAM" id="Phobius"/>
    </source>
</evidence>
<feature type="transmembrane region" description="Helical" evidence="5">
    <location>
        <begin position="20"/>
        <end position="43"/>
    </location>
</feature>
<sequence>MNLLFDAFWRAVAYCLHPRVIFLSLLPLVLMVALTGGLAYFFWDAAMDGVRATLDGSELMGRGWAWLESVGAGNFKMVLVPLIVILLATPVIVVVCLLAVSLLMTPVMLRLVESRRFTGLERKKGGSFFAGLAWSLGSSVLALLAIVVSMPLWLIPPLVLVLPPLIWGWLTYRVMAYDALADHASVDERKELMRRHRMVLLGMGVFAGFLGAAPSLIWSLGMMTLVYAAVLVPMSIWLYTLVFAFASLWFAHFCLGALHALREEQAVATSSAASGLDVVDVQATVVSPTTLTQ</sequence>